<evidence type="ECO:0000256" key="1">
    <source>
        <dbReference type="SAM" id="SignalP"/>
    </source>
</evidence>
<accession>A0A5J9W457</accession>
<evidence type="ECO:0000313" key="2">
    <source>
        <dbReference type="EMBL" id="TVU42727.1"/>
    </source>
</evidence>
<name>A0A5J9W457_9POAL</name>
<dbReference type="Gramene" id="TVU42727">
    <property type="protein sequence ID" value="TVU42727"/>
    <property type="gene ID" value="EJB05_09148"/>
</dbReference>
<evidence type="ECO:0000313" key="3">
    <source>
        <dbReference type="Proteomes" id="UP000324897"/>
    </source>
</evidence>
<protein>
    <recommendedName>
        <fullName evidence="4">Secreted protein</fullName>
    </recommendedName>
</protein>
<dbReference type="EMBL" id="RWGY01000005">
    <property type="protein sequence ID" value="TVU42727.1"/>
    <property type="molecule type" value="Genomic_DNA"/>
</dbReference>
<organism evidence="2 3">
    <name type="scientific">Eragrostis curvula</name>
    <name type="common">weeping love grass</name>
    <dbReference type="NCBI Taxonomy" id="38414"/>
    <lineage>
        <taxon>Eukaryota</taxon>
        <taxon>Viridiplantae</taxon>
        <taxon>Streptophyta</taxon>
        <taxon>Embryophyta</taxon>
        <taxon>Tracheophyta</taxon>
        <taxon>Spermatophyta</taxon>
        <taxon>Magnoliopsida</taxon>
        <taxon>Liliopsida</taxon>
        <taxon>Poales</taxon>
        <taxon>Poaceae</taxon>
        <taxon>PACMAD clade</taxon>
        <taxon>Chloridoideae</taxon>
        <taxon>Eragrostideae</taxon>
        <taxon>Eragrostidinae</taxon>
        <taxon>Eragrostis</taxon>
    </lineage>
</organism>
<dbReference type="AlphaFoldDB" id="A0A5J9W457"/>
<sequence>MAASASRRCILAFMAPFSIGFGPMAATYSEEIMPLRLRSGGLSLGMEVNRFTCGLVSLERGGRAGEGACASSQQDKMMGFVSSGPPTLRHARLVVTGTPYLLMQICNA</sequence>
<dbReference type="Proteomes" id="UP000324897">
    <property type="component" value="Unassembled WGS sequence"/>
</dbReference>
<dbReference type="InterPro" id="IPR036259">
    <property type="entry name" value="MFS_trans_sf"/>
</dbReference>
<keyword evidence="3" id="KW-1185">Reference proteome</keyword>
<feature type="signal peptide" evidence="1">
    <location>
        <begin position="1"/>
        <end position="20"/>
    </location>
</feature>
<evidence type="ECO:0008006" key="4">
    <source>
        <dbReference type="Google" id="ProtNLM"/>
    </source>
</evidence>
<reference evidence="2 3" key="1">
    <citation type="journal article" date="2019" name="Sci. Rep.">
        <title>A high-quality genome of Eragrostis curvula grass provides insights into Poaceae evolution and supports new strategies to enhance forage quality.</title>
        <authorList>
            <person name="Carballo J."/>
            <person name="Santos B.A.C.M."/>
            <person name="Zappacosta D."/>
            <person name="Garbus I."/>
            <person name="Selva J.P."/>
            <person name="Gallo C.A."/>
            <person name="Diaz A."/>
            <person name="Albertini E."/>
            <person name="Caccamo M."/>
            <person name="Echenique V."/>
        </authorList>
    </citation>
    <scope>NUCLEOTIDE SEQUENCE [LARGE SCALE GENOMIC DNA]</scope>
    <source>
        <strain evidence="3">cv. Victoria</strain>
        <tissue evidence="2">Leaf</tissue>
    </source>
</reference>
<dbReference type="Gene3D" id="1.20.1250.20">
    <property type="entry name" value="MFS general substrate transporter like domains"/>
    <property type="match status" value="1"/>
</dbReference>
<feature type="non-terminal residue" evidence="2">
    <location>
        <position position="1"/>
    </location>
</feature>
<gene>
    <name evidence="2" type="ORF">EJB05_09148</name>
</gene>
<comment type="caution">
    <text evidence="2">The sequence shown here is derived from an EMBL/GenBank/DDBJ whole genome shotgun (WGS) entry which is preliminary data.</text>
</comment>
<proteinExistence type="predicted"/>
<feature type="chain" id="PRO_5023830647" description="Secreted protein" evidence="1">
    <location>
        <begin position="21"/>
        <end position="108"/>
    </location>
</feature>
<keyword evidence="1" id="KW-0732">Signal</keyword>